<name>A0A9N9CHK5_9GLOM</name>
<dbReference type="AlphaFoldDB" id="A0A9N9CHK5"/>
<evidence type="ECO:0000313" key="3">
    <source>
        <dbReference type="Proteomes" id="UP000789342"/>
    </source>
</evidence>
<dbReference type="EMBL" id="CAJVPV010006237">
    <property type="protein sequence ID" value="CAG8602009.1"/>
    <property type="molecule type" value="Genomic_DNA"/>
</dbReference>
<sequence length="150" mass="17026">MRVKINLLLKVLISRLQHLIQMALVTIIPLNNQTSVKKPNSQKSSIVMKKCILDLIKEQQNQVPLTKTISQLKSNLKVDQEKLERSAVNHTCSHNNNIKKNNDSVQNEVVKKEYLSLYMKPNVECMQSSCKGSTISSVIENLNIHYGTLV</sequence>
<proteinExistence type="predicted"/>
<keyword evidence="1" id="KW-0732">Signal</keyword>
<feature type="signal peptide" evidence="1">
    <location>
        <begin position="1"/>
        <end position="22"/>
    </location>
</feature>
<protein>
    <submittedName>
        <fullName evidence="2">3966_t:CDS:1</fullName>
    </submittedName>
</protein>
<accession>A0A9N9CHK5</accession>
<dbReference type="Proteomes" id="UP000789342">
    <property type="component" value="Unassembled WGS sequence"/>
</dbReference>
<gene>
    <name evidence="2" type="ORF">AMORRO_LOCUS7823</name>
</gene>
<comment type="caution">
    <text evidence="2">The sequence shown here is derived from an EMBL/GenBank/DDBJ whole genome shotgun (WGS) entry which is preliminary data.</text>
</comment>
<keyword evidence="3" id="KW-1185">Reference proteome</keyword>
<reference evidence="2" key="1">
    <citation type="submission" date="2021-06" db="EMBL/GenBank/DDBJ databases">
        <authorList>
            <person name="Kallberg Y."/>
            <person name="Tangrot J."/>
            <person name="Rosling A."/>
        </authorList>
    </citation>
    <scope>NUCLEOTIDE SEQUENCE</scope>
    <source>
        <strain evidence="2">CL551</strain>
    </source>
</reference>
<evidence type="ECO:0000313" key="2">
    <source>
        <dbReference type="EMBL" id="CAG8602009.1"/>
    </source>
</evidence>
<feature type="chain" id="PRO_5040447353" evidence="1">
    <location>
        <begin position="23"/>
        <end position="150"/>
    </location>
</feature>
<evidence type="ECO:0000256" key="1">
    <source>
        <dbReference type="SAM" id="SignalP"/>
    </source>
</evidence>
<organism evidence="2 3">
    <name type="scientific">Acaulospora morrowiae</name>
    <dbReference type="NCBI Taxonomy" id="94023"/>
    <lineage>
        <taxon>Eukaryota</taxon>
        <taxon>Fungi</taxon>
        <taxon>Fungi incertae sedis</taxon>
        <taxon>Mucoromycota</taxon>
        <taxon>Glomeromycotina</taxon>
        <taxon>Glomeromycetes</taxon>
        <taxon>Diversisporales</taxon>
        <taxon>Acaulosporaceae</taxon>
        <taxon>Acaulospora</taxon>
    </lineage>
</organism>